<evidence type="ECO:0000313" key="1">
    <source>
        <dbReference type="EMBL" id="SUE32733.1"/>
    </source>
</evidence>
<name>A0A379MMI2_9MYCO</name>
<accession>A0A379MMI2</accession>
<dbReference type="AlphaFoldDB" id="A0A379MMI2"/>
<reference evidence="1 2" key="1">
    <citation type="submission" date="2018-06" db="EMBL/GenBank/DDBJ databases">
        <authorList>
            <consortium name="Pathogen Informatics"/>
            <person name="Doyle S."/>
        </authorList>
    </citation>
    <scope>NUCLEOTIDE SEQUENCE [LARGE SCALE GENOMIC DNA]</scope>
    <source>
        <strain evidence="1 2">NCTC10742</strain>
    </source>
</reference>
<dbReference type="RefSeq" id="WP_115329318.1">
    <property type="nucleotide sequence ID" value="NZ_JACKST010000169.1"/>
</dbReference>
<protein>
    <submittedName>
        <fullName evidence="1">Uncharacterized protein</fullName>
    </submittedName>
</protein>
<dbReference type="EMBL" id="UGQM01000008">
    <property type="protein sequence ID" value="SUE32733.1"/>
    <property type="molecule type" value="Genomic_DNA"/>
</dbReference>
<sequence>MADLTTIKVSKPLRERISAAAGQEDATVQKFLEQLMDEHDRHKRMAAVAEAIRGADEPALSVWRAETAEWAAVDIDTEATR</sequence>
<organism evidence="1 2">
    <name type="scientific">Mycolicibacterium gilvum</name>
    <dbReference type="NCBI Taxonomy" id="1804"/>
    <lineage>
        <taxon>Bacteria</taxon>
        <taxon>Bacillati</taxon>
        <taxon>Actinomycetota</taxon>
        <taxon>Actinomycetes</taxon>
        <taxon>Mycobacteriales</taxon>
        <taxon>Mycobacteriaceae</taxon>
        <taxon>Mycolicibacterium</taxon>
    </lineage>
</organism>
<proteinExistence type="predicted"/>
<evidence type="ECO:0000313" key="2">
    <source>
        <dbReference type="Proteomes" id="UP000254291"/>
    </source>
</evidence>
<gene>
    <name evidence="1" type="ORF">NCTC10742_06097</name>
</gene>
<dbReference type="Proteomes" id="UP000254291">
    <property type="component" value="Unassembled WGS sequence"/>
</dbReference>